<evidence type="ECO:0000313" key="9">
    <source>
        <dbReference type="Proteomes" id="UP000309340"/>
    </source>
</evidence>
<evidence type="ECO:0000256" key="4">
    <source>
        <dbReference type="ARBA" id="ARBA00022786"/>
    </source>
</evidence>
<gene>
    <name evidence="8" type="ORF">B0A55_10699</name>
</gene>
<organism evidence="8 9">
    <name type="scientific">Friedmanniomyces simplex</name>
    <dbReference type="NCBI Taxonomy" id="329884"/>
    <lineage>
        <taxon>Eukaryota</taxon>
        <taxon>Fungi</taxon>
        <taxon>Dikarya</taxon>
        <taxon>Ascomycota</taxon>
        <taxon>Pezizomycotina</taxon>
        <taxon>Dothideomycetes</taxon>
        <taxon>Dothideomycetidae</taxon>
        <taxon>Mycosphaerellales</taxon>
        <taxon>Teratosphaeriaceae</taxon>
        <taxon>Friedmanniomyces</taxon>
    </lineage>
</organism>
<name>A0A4U0WMV8_9PEZI</name>
<dbReference type="GO" id="GO:0034399">
    <property type="term" value="C:nuclear periphery"/>
    <property type="evidence" value="ECO:0007669"/>
    <property type="project" value="TreeGrafter"/>
</dbReference>
<feature type="compositionally biased region" description="Basic and acidic residues" evidence="6">
    <location>
        <begin position="45"/>
        <end position="59"/>
    </location>
</feature>
<dbReference type="Proteomes" id="UP000309340">
    <property type="component" value="Unassembled WGS sequence"/>
</dbReference>
<dbReference type="OrthoDB" id="10266042at2759"/>
<reference evidence="8 9" key="1">
    <citation type="submission" date="2017-03" db="EMBL/GenBank/DDBJ databases">
        <title>Genomes of endolithic fungi from Antarctica.</title>
        <authorList>
            <person name="Coleine C."/>
            <person name="Masonjones S."/>
            <person name="Stajich J.E."/>
        </authorList>
    </citation>
    <scope>NUCLEOTIDE SEQUENCE [LARGE SCALE GENOMIC DNA]</scope>
    <source>
        <strain evidence="8 9">CCFEE 5184</strain>
    </source>
</reference>
<feature type="compositionally biased region" description="Acidic residues" evidence="6">
    <location>
        <begin position="20"/>
        <end position="29"/>
    </location>
</feature>
<proteinExistence type="predicted"/>
<dbReference type="GO" id="GO:0031145">
    <property type="term" value="P:anaphase-promoting complex-dependent catabolic process"/>
    <property type="evidence" value="ECO:0007669"/>
    <property type="project" value="InterPro"/>
</dbReference>
<keyword evidence="2" id="KW-0132">Cell division</keyword>
<evidence type="ECO:0000313" key="8">
    <source>
        <dbReference type="EMBL" id="TKA63968.1"/>
    </source>
</evidence>
<feature type="compositionally biased region" description="Acidic residues" evidence="6">
    <location>
        <begin position="697"/>
        <end position="720"/>
    </location>
</feature>
<dbReference type="PANTHER" id="PTHR13260">
    <property type="entry name" value="ANAPHASE PROMOTING COMPLEX SUBUNIT 4 APC4"/>
    <property type="match status" value="1"/>
</dbReference>
<dbReference type="InterPro" id="IPR024790">
    <property type="entry name" value="APC4_long_dom"/>
</dbReference>
<dbReference type="EMBL" id="NAJQ01000887">
    <property type="protein sequence ID" value="TKA63968.1"/>
    <property type="molecule type" value="Genomic_DNA"/>
</dbReference>
<sequence>GGKLLGRGSVGAGREGEVGGGDDDEDEGENERVVVEGFRWMRFRGGGDGREEDGGGFKDDDGDDDDLSVDDSEVLSDGKPVADSRGSIERLTRSIATLDVTSVLPRLSAIPSHGMRSGPDGSRFASQAATDTVFESAKEESSEGVDALVICSSDGRAHVLVDDMVKIGSCELVGVPLLQASHTNSEAHAILSQTADQELHLNTITLPLDTLGGPLLHVIATNTKRIQNLLSYIIQTIHCITHDYTTGLQFPSRLIANMQAELEEKQEGDLVTNLYHLALTGTFSDTMKEWLVDIVKETNHKRWDQAVNTMYTNIQQHLFVHLKPALDRLSVATTTLRGYARYHEESSAFEVPSELFTKILDGIDSLRIVLQKMLLVVMEEQRQFKAFSKWLRVMIDIGVAGPGSKGGVETEAKENPNLEFPLLLKYVEHTMLRSRLARFVEEKGAAHALASPELSEISYERTCEAVAKVNRLAENDDQLRVKDIQDAEALVNLPALTAYLSGNVRVALERVTEWQSKMLAPPTSLHVPTDPETQVLDLQVDVLPSADGRQQPNAVTRLLLHPAETRQHLLLHSFFPDSYTSDDNATEYQPTTYHHRLETLDAKFHSPTTILILGRLVDSKGAPCHLVSEVRVSADGNISPGPSLHNFSSHPGFVPERLMVGGREGKRVCVVLGNEGRMWVALDLESLGRNAGAAGGAEEEWMDDEEGMDDEERVDDEMVG</sequence>
<keyword evidence="9" id="KW-1185">Reference proteome</keyword>
<feature type="domain" description="Anaphase-promoting complex subunit 4 long" evidence="7">
    <location>
        <begin position="201"/>
        <end position="396"/>
    </location>
</feature>
<feature type="compositionally biased region" description="Acidic residues" evidence="6">
    <location>
        <begin position="60"/>
        <end position="74"/>
    </location>
</feature>
<feature type="region of interest" description="Disordered" evidence="6">
    <location>
        <begin position="1"/>
        <end position="85"/>
    </location>
</feature>
<comment type="caution">
    <text evidence="8">The sequence shown here is derived from an EMBL/GenBank/DDBJ whole genome shotgun (WGS) entry which is preliminary data.</text>
</comment>
<evidence type="ECO:0000256" key="3">
    <source>
        <dbReference type="ARBA" id="ARBA00022776"/>
    </source>
</evidence>
<dbReference type="Pfam" id="PF12896">
    <property type="entry name" value="ANAPC4"/>
    <property type="match status" value="1"/>
</dbReference>
<accession>A0A4U0WMV8</accession>
<dbReference type="PANTHER" id="PTHR13260:SF0">
    <property type="entry name" value="ANAPHASE-PROMOTING COMPLEX SUBUNIT 4"/>
    <property type="match status" value="1"/>
</dbReference>
<dbReference type="GO" id="GO:0005680">
    <property type="term" value="C:anaphase-promoting complex"/>
    <property type="evidence" value="ECO:0007669"/>
    <property type="project" value="InterPro"/>
</dbReference>
<keyword evidence="3" id="KW-0498">Mitosis</keyword>
<keyword evidence="5" id="KW-0131">Cell cycle</keyword>
<feature type="compositionally biased region" description="Gly residues" evidence="6">
    <location>
        <begin position="1"/>
        <end position="13"/>
    </location>
</feature>
<dbReference type="InterPro" id="IPR024789">
    <property type="entry name" value="APC4"/>
</dbReference>
<dbReference type="STRING" id="329884.A0A4U0WMV8"/>
<feature type="non-terminal residue" evidence="8">
    <location>
        <position position="1"/>
    </location>
</feature>
<evidence type="ECO:0000256" key="1">
    <source>
        <dbReference type="ARBA" id="ARBA00016067"/>
    </source>
</evidence>
<evidence type="ECO:0000256" key="2">
    <source>
        <dbReference type="ARBA" id="ARBA00022618"/>
    </source>
</evidence>
<dbReference type="GO" id="GO:0051301">
    <property type="term" value="P:cell division"/>
    <property type="evidence" value="ECO:0007669"/>
    <property type="project" value="UniProtKB-KW"/>
</dbReference>
<evidence type="ECO:0000259" key="7">
    <source>
        <dbReference type="Pfam" id="PF12896"/>
    </source>
</evidence>
<dbReference type="GO" id="GO:0070979">
    <property type="term" value="P:protein K11-linked ubiquitination"/>
    <property type="evidence" value="ECO:0007669"/>
    <property type="project" value="TreeGrafter"/>
</dbReference>
<dbReference type="AlphaFoldDB" id="A0A4U0WMV8"/>
<evidence type="ECO:0000256" key="6">
    <source>
        <dbReference type="SAM" id="MobiDB-lite"/>
    </source>
</evidence>
<evidence type="ECO:0000256" key="5">
    <source>
        <dbReference type="ARBA" id="ARBA00023306"/>
    </source>
</evidence>
<keyword evidence="4" id="KW-0833">Ubl conjugation pathway</keyword>
<feature type="region of interest" description="Disordered" evidence="6">
    <location>
        <begin position="693"/>
        <end position="720"/>
    </location>
</feature>
<protein>
    <recommendedName>
        <fullName evidence="1">Anaphase-promoting complex subunit 4</fullName>
    </recommendedName>
</protein>